<dbReference type="Gene3D" id="3.30.1120.90">
    <property type="entry name" value="Nucleosome assembly protein"/>
    <property type="match status" value="1"/>
</dbReference>
<sequence length="349" mass="39066">MDSSSTVAVTEATVKDTLGEQMASIEGRIKRLVHESQGATSSSGTGTIANPPTIGAKVQALRKVQQQIVEKEVKLYLTTHAMEVEFQSEFRECYDALAQILSGSADPQSLVESEATPNDRADQGRGVAGFWLTVLKASMLDHLIEEADEPALQKLKDIRCTLKPEPTPGFVLEFHFEPNGFFTNEVLTKEYFLRCAPDPLKPSMFNGFEIFHCAGCRIDWKEGQNLIEQSESDREDAAGASFFSFFEPERVAPGETDPEIAVALLECDFQYGYYIREKIIPRAVSLFLREIDNAKEACDNCACQRCMYKHFFDSALDSTTLDDQEERLDQVERSSSQERPQQRDSGVDI</sequence>
<evidence type="ECO:0000256" key="1">
    <source>
        <dbReference type="ARBA" id="ARBA00009947"/>
    </source>
</evidence>
<reference evidence="4 5" key="1">
    <citation type="journal article" date="2017" name="G3 (Bethesda)">
        <title>The Physical Genome Mapping of Anopheles albimanus Corrected Scaffold Misassemblies and Identified Interarm Rearrangements in Genus Anopheles.</title>
        <authorList>
            <person name="Artemov G.N."/>
            <person name="Peery A.N."/>
            <person name="Jiang X."/>
            <person name="Tu Z."/>
            <person name="Stegniy V.N."/>
            <person name="Sharakhova M.V."/>
            <person name="Sharakhov I.V."/>
        </authorList>
    </citation>
    <scope>NUCLEOTIDE SEQUENCE [LARGE SCALE GENOMIC DNA]</scope>
    <source>
        <strain evidence="4 5">ALBI9_A</strain>
    </source>
</reference>
<dbReference type="SUPFAM" id="SSF143113">
    <property type="entry name" value="NAP-like"/>
    <property type="match status" value="1"/>
</dbReference>
<accession>A0A182F5Y1</accession>
<evidence type="ECO:0000256" key="2">
    <source>
        <dbReference type="RuleBase" id="RU003876"/>
    </source>
</evidence>
<reference evidence="4" key="2">
    <citation type="submission" date="2022-08" db="UniProtKB">
        <authorList>
            <consortium name="EnsemblMetazoa"/>
        </authorList>
    </citation>
    <scope>IDENTIFICATION</scope>
    <source>
        <strain evidence="4">STECLA/ALBI9_A</strain>
    </source>
</reference>
<dbReference type="STRING" id="7167.A0A182F5Y1"/>
<dbReference type="GO" id="GO:0005634">
    <property type="term" value="C:nucleus"/>
    <property type="evidence" value="ECO:0007669"/>
    <property type="project" value="InterPro"/>
</dbReference>
<dbReference type="KEGG" id="aali:118459232"/>
<comment type="similarity">
    <text evidence="1 2">Belongs to the nucleosome assembly protein (NAP) family.</text>
</comment>
<dbReference type="VEuPathDB" id="VectorBase:AALB20_031123"/>
<dbReference type="PANTHER" id="PTHR11875">
    <property type="entry name" value="TESTIS-SPECIFIC Y-ENCODED PROTEIN"/>
    <property type="match status" value="1"/>
</dbReference>
<dbReference type="Pfam" id="PF00956">
    <property type="entry name" value="NAP"/>
    <property type="match status" value="1"/>
</dbReference>
<dbReference type="GO" id="GO:0006334">
    <property type="term" value="P:nucleosome assembly"/>
    <property type="evidence" value="ECO:0007669"/>
    <property type="project" value="InterPro"/>
</dbReference>
<name>A0A182F5Y1_ANOAL</name>
<dbReference type="EnsemblMetazoa" id="AALB001880-RA">
    <property type="protein sequence ID" value="AALB001880-PA"/>
    <property type="gene ID" value="AALB001880"/>
</dbReference>
<keyword evidence="5" id="KW-1185">Reference proteome</keyword>
<dbReference type="VEuPathDB" id="VectorBase:AALB001880"/>
<evidence type="ECO:0000313" key="4">
    <source>
        <dbReference type="EnsemblMetazoa" id="AALB001880-PA"/>
    </source>
</evidence>
<dbReference type="InterPro" id="IPR037231">
    <property type="entry name" value="NAP-like_sf"/>
</dbReference>
<evidence type="ECO:0000313" key="5">
    <source>
        <dbReference type="Proteomes" id="UP000069272"/>
    </source>
</evidence>
<proteinExistence type="inferred from homology"/>
<evidence type="ECO:0008006" key="6">
    <source>
        <dbReference type="Google" id="ProtNLM"/>
    </source>
</evidence>
<protein>
    <recommendedName>
        <fullName evidence="6">Nucleosome assembly protein 1-like 4</fullName>
    </recommendedName>
</protein>
<dbReference type="Proteomes" id="UP000069272">
    <property type="component" value="Chromosome 2L"/>
</dbReference>
<feature type="compositionally biased region" description="Basic and acidic residues" evidence="3">
    <location>
        <begin position="327"/>
        <end position="349"/>
    </location>
</feature>
<dbReference type="AlphaFoldDB" id="A0A182F5Y1"/>
<evidence type="ECO:0000256" key="3">
    <source>
        <dbReference type="SAM" id="MobiDB-lite"/>
    </source>
</evidence>
<dbReference type="InterPro" id="IPR002164">
    <property type="entry name" value="NAP_family"/>
</dbReference>
<dbReference type="RefSeq" id="XP_035778322.1">
    <property type="nucleotide sequence ID" value="XM_035922429.1"/>
</dbReference>
<dbReference type="GeneID" id="118459232"/>
<organism evidence="4 5">
    <name type="scientific">Anopheles albimanus</name>
    <name type="common">New world malaria mosquito</name>
    <dbReference type="NCBI Taxonomy" id="7167"/>
    <lineage>
        <taxon>Eukaryota</taxon>
        <taxon>Metazoa</taxon>
        <taxon>Ecdysozoa</taxon>
        <taxon>Arthropoda</taxon>
        <taxon>Hexapoda</taxon>
        <taxon>Insecta</taxon>
        <taxon>Pterygota</taxon>
        <taxon>Neoptera</taxon>
        <taxon>Endopterygota</taxon>
        <taxon>Diptera</taxon>
        <taxon>Nematocera</taxon>
        <taxon>Culicoidea</taxon>
        <taxon>Culicidae</taxon>
        <taxon>Anophelinae</taxon>
        <taxon>Anopheles</taxon>
    </lineage>
</organism>
<feature type="region of interest" description="Disordered" evidence="3">
    <location>
        <begin position="325"/>
        <end position="349"/>
    </location>
</feature>